<keyword evidence="1" id="KW-0472">Membrane</keyword>
<evidence type="ECO:0000313" key="4">
    <source>
        <dbReference type="Proteomes" id="UP000219435"/>
    </source>
</evidence>
<feature type="transmembrane region" description="Helical" evidence="1">
    <location>
        <begin position="222"/>
        <end position="241"/>
    </location>
</feature>
<dbReference type="InterPro" id="IPR021878">
    <property type="entry name" value="TgpA_N"/>
</dbReference>
<dbReference type="Pfam" id="PF13559">
    <property type="entry name" value="DUF4129"/>
    <property type="match status" value="1"/>
</dbReference>
<sequence length="780" mass="81407">MTAGDVRTALAAAAATLLGALALSPVLSSGTWVRPVVNVLLVVLLTGLALRFAGAVIAARAFPGRPVPAVLAALGTVLVPLGQLAAVTGYLARRFTEAGGLLPTPAGVRELVVVLRDGMDEIAEQVAPALPVASLTALIAGFVGLVAVLVDLLAVAVRQGALAGLALLALVGVPVFTLGGDIGLVPVVAPAAGFALLLWADQAGRLEAAGRVSGPRSVGGSTALRIGGVAVLVGVLAGGVLPTLPEGTVSGGEGPGSTGTRLDPVADMYGQLTRNDPVDLLRMDASVPDPGYLRAVTVDRYDAEDGWTLNGPEAQLPLTSQLPTGHYPESGRAFTATIEAIGHDDRFLPVPVAPQSVDMTGGENGWRFDPVTDTVVGRDVSSRGRRYEVAASEVRPSPEQLQAAPALPADHPDRVRFTALPEDLDPRVAAQVQELVDGVEGGYDRVRRILDFLTDGANRFRYALSTSPGTSGDDLVDFLTERRGYCEQYAGAMAVMVRAAGMPARVALGYTPGTLQEDGDRLITSDDAHAWVEVFFVDLGWVPFDPTPIDIGRRADLPWAPRIATEDLPEQTPELQQDIPPELLLLDPQYPLIPGGEATDGPVPDAAPDAESSWAPPAGLALLVGAAAAVPAGARLLQRRRRLSLGTAAALWDEVTATADDLGVPRDPAWTPREAGRALAERTGPEGAAAIARLARAEELAGYGPATSVQEDGLDAALHTARRELRGSVDRRARLRAAFWPASLPAAVRAALPAWMRGWAEMRRSRRPGGRRLRAGDAGS</sequence>
<dbReference type="Gene3D" id="3.10.620.30">
    <property type="match status" value="1"/>
</dbReference>
<gene>
    <name evidence="3" type="ORF">SAMN05660748_3467</name>
</gene>
<dbReference type="PANTHER" id="PTHR42736:SF1">
    <property type="entry name" value="PROTEIN-GLUTAMINE GAMMA-GLUTAMYLTRANSFERASE"/>
    <property type="match status" value="1"/>
</dbReference>
<dbReference type="EMBL" id="OBQI01000005">
    <property type="protein sequence ID" value="SOC50708.1"/>
    <property type="molecule type" value="Genomic_DNA"/>
</dbReference>
<dbReference type="OrthoDB" id="9804023at2"/>
<keyword evidence="1" id="KW-0812">Transmembrane</keyword>
<dbReference type="InterPro" id="IPR002931">
    <property type="entry name" value="Transglutaminase-like"/>
</dbReference>
<dbReference type="InterPro" id="IPR025403">
    <property type="entry name" value="TgpA-like_C"/>
</dbReference>
<feature type="transmembrane region" description="Helical" evidence="1">
    <location>
        <begin position="184"/>
        <end position="201"/>
    </location>
</feature>
<dbReference type="AlphaFoldDB" id="A0A285VAV0"/>
<feature type="domain" description="Transglutaminase-like" evidence="2">
    <location>
        <begin position="478"/>
        <end position="548"/>
    </location>
</feature>
<keyword evidence="4" id="KW-1185">Reference proteome</keyword>
<feature type="transmembrane region" description="Helical" evidence="1">
    <location>
        <begin position="160"/>
        <end position="178"/>
    </location>
</feature>
<dbReference type="InterPro" id="IPR038765">
    <property type="entry name" value="Papain-like_cys_pep_sf"/>
</dbReference>
<accession>A0A285VAV0</accession>
<dbReference type="Pfam" id="PF11992">
    <property type="entry name" value="TgpA_N"/>
    <property type="match status" value="1"/>
</dbReference>
<reference evidence="4" key="1">
    <citation type="submission" date="2017-08" db="EMBL/GenBank/DDBJ databases">
        <authorList>
            <person name="Varghese N."/>
            <person name="Submissions S."/>
        </authorList>
    </citation>
    <scope>NUCLEOTIDE SEQUENCE [LARGE SCALE GENOMIC DNA]</scope>
    <source>
        <strain evidence="4">DSM 4725</strain>
    </source>
</reference>
<dbReference type="GO" id="GO:0006508">
    <property type="term" value="P:proteolysis"/>
    <property type="evidence" value="ECO:0007669"/>
    <property type="project" value="UniProtKB-KW"/>
</dbReference>
<feature type="transmembrane region" description="Helical" evidence="1">
    <location>
        <begin position="129"/>
        <end position="153"/>
    </location>
</feature>
<dbReference type="PANTHER" id="PTHR42736">
    <property type="entry name" value="PROTEIN-GLUTAMINE GAMMA-GLUTAMYLTRANSFERASE"/>
    <property type="match status" value="1"/>
</dbReference>
<feature type="transmembrane region" description="Helical" evidence="1">
    <location>
        <begin position="38"/>
        <end position="58"/>
    </location>
</feature>
<organism evidence="3 4">
    <name type="scientific">Blastococcus aggregatus</name>
    <dbReference type="NCBI Taxonomy" id="38502"/>
    <lineage>
        <taxon>Bacteria</taxon>
        <taxon>Bacillati</taxon>
        <taxon>Actinomycetota</taxon>
        <taxon>Actinomycetes</taxon>
        <taxon>Geodermatophilales</taxon>
        <taxon>Geodermatophilaceae</taxon>
        <taxon>Blastococcus</taxon>
    </lineage>
</organism>
<dbReference type="SUPFAM" id="SSF54001">
    <property type="entry name" value="Cysteine proteinases"/>
    <property type="match status" value="1"/>
</dbReference>
<dbReference type="SMART" id="SM00460">
    <property type="entry name" value="TGc"/>
    <property type="match status" value="1"/>
</dbReference>
<feature type="transmembrane region" description="Helical" evidence="1">
    <location>
        <begin position="70"/>
        <end position="92"/>
    </location>
</feature>
<dbReference type="RefSeq" id="WP_097196236.1">
    <property type="nucleotide sequence ID" value="NZ_OBQI01000005.1"/>
</dbReference>
<evidence type="ECO:0000256" key="1">
    <source>
        <dbReference type="SAM" id="Phobius"/>
    </source>
</evidence>
<protein>
    <submittedName>
        <fullName evidence="3">Transglutaminase-like enzyme, putative cysteine protease</fullName>
    </submittedName>
</protein>
<dbReference type="Proteomes" id="UP000219435">
    <property type="component" value="Unassembled WGS sequence"/>
</dbReference>
<evidence type="ECO:0000313" key="3">
    <source>
        <dbReference type="EMBL" id="SOC50708.1"/>
    </source>
</evidence>
<dbReference type="Pfam" id="PF01841">
    <property type="entry name" value="Transglut_core"/>
    <property type="match status" value="1"/>
</dbReference>
<name>A0A285VAV0_9ACTN</name>
<dbReference type="GO" id="GO:0008233">
    <property type="term" value="F:peptidase activity"/>
    <property type="evidence" value="ECO:0007669"/>
    <property type="project" value="UniProtKB-KW"/>
</dbReference>
<keyword evidence="3" id="KW-0378">Hydrolase</keyword>
<dbReference type="InterPro" id="IPR052901">
    <property type="entry name" value="Bact_TGase-like"/>
</dbReference>
<proteinExistence type="predicted"/>
<keyword evidence="3" id="KW-0645">Protease</keyword>
<keyword evidence="1" id="KW-1133">Transmembrane helix</keyword>
<evidence type="ECO:0000259" key="2">
    <source>
        <dbReference type="SMART" id="SM00460"/>
    </source>
</evidence>